<dbReference type="Proteomes" id="UP000006729">
    <property type="component" value="Chromosome 3"/>
</dbReference>
<protein>
    <submittedName>
        <fullName evidence="1">Uncharacterized protein</fullName>
    </submittedName>
</protein>
<proteinExistence type="predicted"/>
<gene>
    <name evidence="1" type="ORF">POPTR_003G200750v4</name>
</gene>
<comment type="caution">
    <text evidence="1">The sequence shown here is derived from an EMBL/GenBank/DDBJ whole genome shotgun (WGS) entry which is preliminary data.</text>
</comment>
<evidence type="ECO:0000313" key="2">
    <source>
        <dbReference type="Proteomes" id="UP000006729"/>
    </source>
</evidence>
<dbReference type="EMBL" id="CM009292">
    <property type="protein sequence ID" value="KAI9398588.1"/>
    <property type="molecule type" value="Genomic_DNA"/>
</dbReference>
<keyword evidence="2" id="KW-1185">Reference proteome</keyword>
<sequence>MVHMHQRLDVFCQKINFQALGRIREPRSVLSIKFYGSLLVHMIQSLEMISNLVEHLVWKRSLHVVLGLINIPGQHIC</sequence>
<name>A0ACC0TAZ0_POPTR</name>
<evidence type="ECO:0000313" key="1">
    <source>
        <dbReference type="EMBL" id="KAI9398588.1"/>
    </source>
</evidence>
<reference evidence="1 2" key="1">
    <citation type="journal article" date="2006" name="Science">
        <title>The genome of black cottonwood, Populus trichocarpa (Torr. &amp; Gray).</title>
        <authorList>
            <person name="Tuskan G.A."/>
            <person name="Difazio S."/>
            <person name="Jansson S."/>
            <person name="Bohlmann J."/>
            <person name="Grigoriev I."/>
            <person name="Hellsten U."/>
            <person name="Putnam N."/>
            <person name="Ralph S."/>
            <person name="Rombauts S."/>
            <person name="Salamov A."/>
            <person name="Schein J."/>
            <person name="Sterck L."/>
            <person name="Aerts A."/>
            <person name="Bhalerao R.R."/>
            <person name="Bhalerao R.P."/>
            <person name="Blaudez D."/>
            <person name="Boerjan W."/>
            <person name="Brun A."/>
            <person name="Brunner A."/>
            <person name="Busov V."/>
            <person name="Campbell M."/>
            <person name="Carlson J."/>
            <person name="Chalot M."/>
            <person name="Chapman J."/>
            <person name="Chen G.L."/>
            <person name="Cooper D."/>
            <person name="Coutinho P.M."/>
            <person name="Couturier J."/>
            <person name="Covert S."/>
            <person name="Cronk Q."/>
            <person name="Cunningham R."/>
            <person name="Davis J."/>
            <person name="Degroeve S."/>
            <person name="Dejardin A."/>
            <person name="Depamphilis C."/>
            <person name="Detter J."/>
            <person name="Dirks B."/>
            <person name="Dubchak I."/>
            <person name="Duplessis S."/>
            <person name="Ehlting J."/>
            <person name="Ellis B."/>
            <person name="Gendler K."/>
            <person name="Goodstein D."/>
            <person name="Gribskov M."/>
            <person name="Grimwood J."/>
            <person name="Groover A."/>
            <person name="Gunter L."/>
            <person name="Hamberger B."/>
            <person name="Heinze B."/>
            <person name="Helariutta Y."/>
            <person name="Henrissat B."/>
            <person name="Holligan D."/>
            <person name="Holt R."/>
            <person name="Huang W."/>
            <person name="Islam-Faridi N."/>
            <person name="Jones S."/>
            <person name="Jones-Rhoades M."/>
            <person name="Jorgensen R."/>
            <person name="Joshi C."/>
            <person name="Kangasjarvi J."/>
            <person name="Karlsson J."/>
            <person name="Kelleher C."/>
            <person name="Kirkpatrick R."/>
            <person name="Kirst M."/>
            <person name="Kohler A."/>
            <person name="Kalluri U."/>
            <person name="Larimer F."/>
            <person name="Leebens-Mack J."/>
            <person name="Leple J.C."/>
            <person name="Locascio P."/>
            <person name="Lou Y."/>
            <person name="Lucas S."/>
            <person name="Martin F."/>
            <person name="Montanini B."/>
            <person name="Napoli C."/>
            <person name="Nelson D.R."/>
            <person name="Nelson C."/>
            <person name="Nieminen K."/>
            <person name="Nilsson O."/>
            <person name="Pereda V."/>
            <person name="Peter G."/>
            <person name="Philippe R."/>
            <person name="Pilate G."/>
            <person name="Poliakov A."/>
            <person name="Razumovskaya J."/>
            <person name="Richardson P."/>
            <person name="Rinaldi C."/>
            <person name="Ritland K."/>
            <person name="Rouze P."/>
            <person name="Ryaboy D."/>
            <person name="Schmutz J."/>
            <person name="Schrader J."/>
            <person name="Segerman B."/>
            <person name="Shin H."/>
            <person name="Siddiqui A."/>
            <person name="Sterky F."/>
            <person name="Terry A."/>
            <person name="Tsai C.J."/>
            <person name="Uberbacher E."/>
            <person name="Unneberg P."/>
            <person name="Vahala J."/>
            <person name="Wall K."/>
            <person name="Wessler S."/>
            <person name="Yang G."/>
            <person name="Yin T."/>
            <person name="Douglas C."/>
            <person name="Marra M."/>
            <person name="Sandberg G."/>
            <person name="Van de Peer Y."/>
            <person name="Rokhsar D."/>
        </authorList>
    </citation>
    <scope>NUCLEOTIDE SEQUENCE [LARGE SCALE GENOMIC DNA]</scope>
    <source>
        <strain evidence="2">cv. Nisqually</strain>
    </source>
</reference>
<accession>A0ACC0TAZ0</accession>
<organism evidence="1 2">
    <name type="scientific">Populus trichocarpa</name>
    <name type="common">Western balsam poplar</name>
    <name type="synonym">Populus balsamifera subsp. trichocarpa</name>
    <dbReference type="NCBI Taxonomy" id="3694"/>
    <lineage>
        <taxon>Eukaryota</taxon>
        <taxon>Viridiplantae</taxon>
        <taxon>Streptophyta</taxon>
        <taxon>Embryophyta</taxon>
        <taxon>Tracheophyta</taxon>
        <taxon>Spermatophyta</taxon>
        <taxon>Magnoliopsida</taxon>
        <taxon>eudicotyledons</taxon>
        <taxon>Gunneridae</taxon>
        <taxon>Pentapetalae</taxon>
        <taxon>rosids</taxon>
        <taxon>fabids</taxon>
        <taxon>Malpighiales</taxon>
        <taxon>Salicaceae</taxon>
        <taxon>Saliceae</taxon>
        <taxon>Populus</taxon>
    </lineage>
</organism>